<feature type="non-terminal residue" evidence="2">
    <location>
        <position position="188"/>
    </location>
</feature>
<organism evidence="2">
    <name type="scientific">marine sediment metagenome</name>
    <dbReference type="NCBI Taxonomy" id="412755"/>
    <lineage>
        <taxon>unclassified sequences</taxon>
        <taxon>metagenomes</taxon>
        <taxon>ecological metagenomes</taxon>
    </lineage>
</organism>
<dbReference type="InterPro" id="IPR000257">
    <property type="entry name" value="Uroporphyrinogen_deCOase"/>
</dbReference>
<dbReference type="EMBL" id="BARS01052194">
    <property type="protein sequence ID" value="GAG52082.1"/>
    <property type="molecule type" value="Genomic_DNA"/>
</dbReference>
<dbReference type="InterPro" id="IPR052024">
    <property type="entry name" value="Methanogen_methyltrans"/>
</dbReference>
<dbReference type="GO" id="GO:0004853">
    <property type="term" value="F:uroporphyrinogen decarboxylase activity"/>
    <property type="evidence" value="ECO:0007669"/>
    <property type="project" value="InterPro"/>
</dbReference>
<dbReference type="PANTHER" id="PTHR47099">
    <property type="entry name" value="METHYLCOBAMIDE:COM METHYLTRANSFERASE MTBA"/>
    <property type="match status" value="1"/>
</dbReference>
<feature type="domain" description="Uroporphyrinogen decarboxylase (URO-D)" evidence="1">
    <location>
        <begin position="29"/>
        <end position="188"/>
    </location>
</feature>
<evidence type="ECO:0000313" key="2">
    <source>
        <dbReference type="EMBL" id="GAG52082.1"/>
    </source>
</evidence>
<dbReference type="Pfam" id="PF01208">
    <property type="entry name" value="URO-D"/>
    <property type="match status" value="1"/>
</dbReference>
<dbReference type="InterPro" id="IPR038071">
    <property type="entry name" value="UROD/MetE-like_sf"/>
</dbReference>
<proteinExistence type="predicted"/>
<dbReference type="GO" id="GO:0006779">
    <property type="term" value="P:porphyrin-containing compound biosynthetic process"/>
    <property type="evidence" value="ECO:0007669"/>
    <property type="project" value="InterPro"/>
</dbReference>
<reference evidence="2" key="1">
    <citation type="journal article" date="2014" name="Front. Microbiol.">
        <title>High frequency of phylogenetically diverse reductive dehalogenase-homologous genes in deep subseafloor sedimentary metagenomes.</title>
        <authorList>
            <person name="Kawai M."/>
            <person name="Futagami T."/>
            <person name="Toyoda A."/>
            <person name="Takaki Y."/>
            <person name="Nishi S."/>
            <person name="Hori S."/>
            <person name="Arai W."/>
            <person name="Tsubouchi T."/>
            <person name="Morono Y."/>
            <person name="Uchiyama I."/>
            <person name="Ito T."/>
            <person name="Fujiyama A."/>
            <person name="Inagaki F."/>
            <person name="Takami H."/>
        </authorList>
    </citation>
    <scope>NUCLEOTIDE SEQUENCE</scope>
    <source>
        <strain evidence="2">Expedition CK06-06</strain>
    </source>
</reference>
<dbReference type="Gene3D" id="3.20.20.210">
    <property type="match status" value="1"/>
</dbReference>
<dbReference type="SUPFAM" id="SSF51726">
    <property type="entry name" value="UROD/MetE-like"/>
    <property type="match status" value="1"/>
</dbReference>
<comment type="caution">
    <text evidence="2">The sequence shown here is derived from an EMBL/GenBank/DDBJ whole genome shotgun (WGS) entry which is preliminary data.</text>
</comment>
<evidence type="ECO:0000259" key="1">
    <source>
        <dbReference type="Pfam" id="PF01208"/>
    </source>
</evidence>
<gene>
    <name evidence="2" type="ORF">S01H1_77637</name>
</gene>
<name>X0Z098_9ZZZZ</name>
<dbReference type="PANTHER" id="PTHR47099:SF1">
    <property type="entry name" value="METHYLCOBAMIDE:COM METHYLTRANSFERASE MTBA"/>
    <property type="match status" value="1"/>
</dbReference>
<accession>X0Z098</accession>
<sequence length="188" mass="20753">MSLIVEGLKKYGVSEEFAKGLIATPGSTVPTLLLAGGYSVNEYFKKTGISAKEIVSNANHLIKSQVDIHYRFKVELLSCLVDLNIISESFGAKLYYEKEVLPMPNKPAINSLSDVDELEIPDPKKDGRMPVILDCAKLYREKYSKKGFIYSGVIEGPLTAASNVVGIENLMRGMKKSPTLVHKLMKKV</sequence>
<protein>
    <recommendedName>
        <fullName evidence="1">Uroporphyrinogen decarboxylase (URO-D) domain-containing protein</fullName>
    </recommendedName>
</protein>
<dbReference type="AlphaFoldDB" id="X0Z098"/>